<dbReference type="Pfam" id="PF01780">
    <property type="entry name" value="Ribosomal_L37ae"/>
    <property type="match status" value="1"/>
</dbReference>
<dbReference type="GO" id="GO:0006412">
    <property type="term" value="P:translation"/>
    <property type="evidence" value="ECO:0007669"/>
    <property type="project" value="InterPro"/>
</dbReference>
<comment type="similarity">
    <text evidence="2">Belongs to the eukaryotic ribosomal protein eL43 family.</text>
</comment>
<feature type="region of interest" description="Disordered" evidence="5">
    <location>
        <begin position="1"/>
        <end position="42"/>
    </location>
</feature>
<sequence>MGKDRTAKKTKGRHEPLYVQMEEDGRLSKKPPKAKFQAKKQIKTDDEYIDPKLSRKILQIARVQQEELETEDRSDNLPTERFVSADLKDEDSEEDFSEDEDIEYEDLEVEEEDQEILNKFLPSAPIERRTLADIIMEKIEAYDREKQQASKGEITTPPGLSPKIIEVYSKVGTLLKRYKSGKLPKAFKIIPSLSNWEEILYLTRPQEWTPHATYAATRIFVSNLKPKPCQRFLDLVLLDKVRDDIQDTKKLNYHLYMALKKSLYKPAAFFKGILFPLCKSGTCTLREAAIIGSVISKVSIPVLHSSAALLNLAEMDYTGPNSLFIRILLDKKYALPYKVVDALVYHFMRFKNDERTMPVLWHQSFLVFAQRYKQDLTPDQKDALLEVLKYKCHDQITPEIRREIVHSVARGEIIPEVEMADAKRTKKVGVVGKYGTRYGASLRKQIKKMEITQHQKYTCTFCGKDTVKRKAVGIWECKACRKVLAGGAWTVSNSIPSGEIQIPRLLPFFNSWTTGGITIDSELKTRNRASEKALATVVCYALRCWCGEEECLVFTSLQRAYFAFSWELYPTTAGRIEVKFWPRKIGNILKVHLLMIRYNYTTSDEDSDPTVEELTSDPHIATLLLPYRRVLEEMRNHHVEQESQRGRHSNKYFISAKQFIYLFIVNIYFIFFMEDFNFSAL</sequence>
<keyword evidence="3" id="KW-0689">Ribosomal protein</keyword>
<dbReference type="InterPro" id="IPR011331">
    <property type="entry name" value="Ribosomal_eL37/eL43"/>
</dbReference>
<evidence type="ECO:0000256" key="5">
    <source>
        <dbReference type="SAM" id="MobiDB-lite"/>
    </source>
</evidence>
<keyword evidence="6" id="KW-0472">Membrane</keyword>
<feature type="transmembrane region" description="Helical" evidence="6">
    <location>
        <begin position="652"/>
        <end position="673"/>
    </location>
</feature>
<dbReference type="GO" id="GO:0005840">
    <property type="term" value="C:ribosome"/>
    <property type="evidence" value="ECO:0007669"/>
    <property type="project" value="UniProtKB-KW"/>
</dbReference>
<comment type="similarity">
    <text evidence="1">Belongs to the bystin family.</text>
</comment>
<keyword evidence="6" id="KW-0812">Transmembrane</keyword>
<dbReference type="Pfam" id="PF05291">
    <property type="entry name" value="Bystin"/>
    <property type="match status" value="1"/>
</dbReference>
<accession>A0A9N8Z4V4</accession>
<dbReference type="GO" id="GO:0005737">
    <property type="term" value="C:cytoplasm"/>
    <property type="evidence" value="ECO:0007669"/>
    <property type="project" value="TreeGrafter"/>
</dbReference>
<name>A0A9N8Z4V4_9GLOM</name>
<dbReference type="PANTHER" id="PTHR12821">
    <property type="entry name" value="BYSTIN"/>
    <property type="match status" value="1"/>
</dbReference>
<feature type="compositionally biased region" description="Acidic residues" evidence="5">
    <location>
        <begin position="88"/>
        <end position="98"/>
    </location>
</feature>
<dbReference type="EMBL" id="CAJVPI010000046">
    <property type="protein sequence ID" value="CAG8465857.1"/>
    <property type="molecule type" value="Genomic_DNA"/>
</dbReference>
<dbReference type="InterPro" id="IPR002674">
    <property type="entry name" value="Ribosomal_eL43"/>
</dbReference>
<keyword evidence="4" id="KW-0687">Ribonucleoprotein</keyword>
<dbReference type="InterPro" id="IPR007955">
    <property type="entry name" value="Bystin"/>
</dbReference>
<dbReference type="Gene3D" id="2.20.25.30">
    <property type="match status" value="1"/>
</dbReference>
<feature type="region of interest" description="Disordered" evidence="5">
    <location>
        <begin position="65"/>
        <end position="98"/>
    </location>
</feature>
<evidence type="ECO:0000256" key="2">
    <source>
        <dbReference type="ARBA" id="ARBA00008672"/>
    </source>
</evidence>
<proteinExistence type="inferred from homology"/>
<evidence type="ECO:0000256" key="1">
    <source>
        <dbReference type="ARBA" id="ARBA00007114"/>
    </source>
</evidence>
<comment type="caution">
    <text evidence="7">The sequence shown here is derived from an EMBL/GenBank/DDBJ whole genome shotgun (WGS) entry which is preliminary data.</text>
</comment>
<evidence type="ECO:0000256" key="4">
    <source>
        <dbReference type="ARBA" id="ARBA00023274"/>
    </source>
</evidence>
<keyword evidence="6" id="KW-1133">Transmembrane helix</keyword>
<dbReference type="AlphaFoldDB" id="A0A9N8Z4V4"/>
<dbReference type="GO" id="GO:0003735">
    <property type="term" value="F:structural constituent of ribosome"/>
    <property type="evidence" value="ECO:0007669"/>
    <property type="project" value="InterPro"/>
</dbReference>
<gene>
    <name evidence="7" type="ORF">PBRASI_LOCUS826</name>
</gene>
<dbReference type="GO" id="GO:0006364">
    <property type="term" value="P:rRNA processing"/>
    <property type="evidence" value="ECO:0007669"/>
    <property type="project" value="TreeGrafter"/>
</dbReference>
<dbReference type="Proteomes" id="UP000789739">
    <property type="component" value="Unassembled WGS sequence"/>
</dbReference>
<reference evidence="7" key="1">
    <citation type="submission" date="2021-06" db="EMBL/GenBank/DDBJ databases">
        <authorList>
            <person name="Kallberg Y."/>
            <person name="Tangrot J."/>
            <person name="Rosling A."/>
        </authorList>
    </citation>
    <scope>NUCLEOTIDE SEQUENCE</scope>
    <source>
        <strain evidence="7">BR232B</strain>
    </source>
</reference>
<dbReference type="HAMAP" id="MF_00327">
    <property type="entry name" value="Ribosomal_eL43"/>
    <property type="match status" value="1"/>
</dbReference>
<dbReference type="SUPFAM" id="SSF57829">
    <property type="entry name" value="Zn-binding ribosomal proteins"/>
    <property type="match status" value="1"/>
</dbReference>
<dbReference type="GO" id="GO:0030688">
    <property type="term" value="C:preribosome, small subunit precursor"/>
    <property type="evidence" value="ECO:0007669"/>
    <property type="project" value="TreeGrafter"/>
</dbReference>
<organism evidence="7 8">
    <name type="scientific">Paraglomus brasilianum</name>
    <dbReference type="NCBI Taxonomy" id="144538"/>
    <lineage>
        <taxon>Eukaryota</taxon>
        <taxon>Fungi</taxon>
        <taxon>Fungi incertae sedis</taxon>
        <taxon>Mucoromycota</taxon>
        <taxon>Glomeromycotina</taxon>
        <taxon>Glomeromycetes</taxon>
        <taxon>Paraglomerales</taxon>
        <taxon>Paraglomeraceae</taxon>
        <taxon>Paraglomus</taxon>
    </lineage>
</organism>
<dbReference type="OrthoDB" id="2192561at2759"/>
<dbReference type="PANTHER" id="PTHR12821:SF0">
    <property type="entry name" value="BYSTIN"/>
    <property type="match status" value="1"/>
</dbReference>
<evidence type="ECO:0000256" key="6">
    <source>
        <dbReference type="SAM" id="Phobius"/>
    </source>
</evidence>
<evidence type="ECO:0000313" key="7">
    <source>
        <dbReference type="EMBL" id="CAG8465857.1"/>
    </source>
</evidence>
<dbReference type="NCBIfam" id="TIGR00280">
    <property type="entry name" value="eL43_euk_arch"/>
    <property type="match status" value="1"/>
</dbReference>
<feature type="compositionally biased region" description="Basic residues" evidence="5">
    <location>
        <begin position="28"/>
        <end position="41"/>
    </location>
</feature>
<evidence type="ECO:0000313" key="8">
    <source>
        <dbReference type="Proteomes" id="UP000789739"/>
    </source>
</evidence>
<dbReference type="InterPro" id="IPR011332">
    <property type="entry name" value="Ribosomal_zn-bd"/>
</dbReference>
<dbReference type="GO" id="GO:0005730">
    <property type="term" value="C:nucleolus"/>
    <property type="evidence" value="ECO:0007669"/>
    <property type="project" value="TreeGrafter"/>
</dbReference>
<evidence type="ECO:0000256" key="3">
    <source>
        <dbReference type="ARBA" id="ARBA00022980"/>
    </source>
</evidence>
<protein>
    <submittedName>
        <fullName evidence="7">11533_t:CDS:1</fullName>
    </submittedName>
</protein>
<keyword evidence="8" id="KW-1185">Reference proteome</keyword>
<dbReference type="GO" id="GO:0030515">
    <property type="term" value="F:snoRNA binding"/>
    <property type="evidence" value="ECO:0007669"/>
    <property type="project" value="TreeGrafter"/>
</dbReference>